<evidence type="ECO:0000313" key="3">
    <source>
        <dbReference type="Proteomes" id="UP001205311"/>
    </source>
</evidence>
<protein>
    <submittedName>
        <fullName evidence="2">Uncharacterized protein</fullName>
    </submittedName>
</protein>
<proteinExistence type="predicted"/>
<reference evidence="2 3" key="1">
    <citation type="submission" date="2022-06" db="EMBL/GenBank/DDBJ databases">
        <title>Genomic Encyclopedia of Archaeal and Bacterial Type Strains, Phase II (KMG-II): from individual species to whole genera.</title>
        <authorList>
            <person name="Goeker M."/>
        </authorList>
    </citation>
    <scope>NUCLEOTIDE SEQUENCE [LARGE SCALE GENOMIC DNA]</scope>
    <source>
        <strain evidence="2 3">DSM 40477</strain>
    </source>
</reference>
<name>A0ABT1I1P4_STRSD</name>
<evidence type="ECO:0000313" key="2">
    <source>
        <dbReference type="EMBL" id="MCP2261653.1"/>
    </source>
</evidence>
<feature type="region of interest" description="Disordered" evidence="1">
    <location>
        <begin position="43"/>
        <end position="66"/>
    </location>
</feature>
<sequence>MYSFHARLDPSGPTTLSQHLGRLDDLITTPTSDRVAALTGTRYRPGTFTSGRRPGRCERSPIPARN</sequence>
<gene>
    <name evidence="2" type="ORF">LX15_005379</name>
</gene>
<keyword evidence="3" id="KW-1185">Reference proteome</keyword>
<comment type="caution">
    <text evidence="2">The sequence shown here is derived from an EMBL/GenBank/DDBJ whole genome shotgun (WGS) entry which is preliminary data.</text>
</comment>
<dbReference type="Proteomes" id="UP001205311">
    <property type="component" value="Unassembled WGS sequence"/>
</dbReference>
<organism evidence="2 3">
    <name type="scientific">Streptoalloteichus tenebrarius (strain ATCC 17920 / DSM 40477 / JCM 4838 / CBS 697.72 / NBRC 16177 / NCIMB 11028 / NRRL B-12390 / A12253. 1 / ISP 5477)</name>
    <name type="common">Streptomyces tenebrarius</name>
    <dbReference type="NCBI Taxonomy" id="1933"/>
    <lineage>
        <taxon>Bacteria</taxon>
        <taxon>Bacillati</taxon>
        <taxon>Actinomycetota</taxon>
        <taxon>Actinomycetes</taxon>
        <taxon>Pseudonocardiales</taxon>
        <taxon>Pseudonocardiaceae</taxon>
        <taxon>Streptoalloteichus</taxon>
    </lineage>
</organism>
<dbReference type="EMBL" id="JAMTCP010000046">
    <property type="protein sequence ID" value="MCP2261653.1"/>
    <property type="molecule type" value="Genomic_DNA"/>
</dbReference>
<accession>A0ABT1I1P4</accession>
<evidence type="ECO:0000256" key="1">
    <source>
        <dbReference type="SAM" id="MobiDB-lite"/>
    </source>
</evidence>